<dbReference type="AlphaFoldDB" id="A0A365P948"/>
<keyword evidence="1" id="KW-0812">Transmembrane</keyword>
<feature type="transmembrane region" description="Helical" evidence="1">
    <location>
        <begin position="197"/>
        <end position="218"/>
    </location>
</feature>
<reference evidence="2 3" key="1">
    <citation type="submission" date="2018-06" db="EMBL/GenBank/DDBJ databases">
        <title>Whole genome sequencing of four bacterial strains from South Shetland trench revealing bio-synthetic gene clusters.</title>
        <authorList>
            <person name="Abdel-Mageed W.M."/>
            <person name="Lehri B."/>
            <person name="Jarmusch S.A."/>
            <person name="Miranda K."/>
            <person name="Goodfellow M."/>
            <person name="Jaspars M."/>
            <person name="Karlyshev A.V."/>
        </authorList>
    </citation>
    <scope>NUCLEOTIDE SEQUENCE [LARGE SCALE GENOMIC DNA]</scope>
    <source>
        <strain evidence="2 3">SST1</strain>
    </source>
</reference>
<comment type="caution">
    <text evidence="2">The sequence shown here is derived from an EMBL/GenBank/DDBJ whole genome shotgun (WGS) entry which is preliminary data.</text>
</comment>
<feature type="transmembrane region" description="Helical" evidence="1">
    <location>
        <begin position="32"/>
        <end position="55"/>
    </location>
</feature>
<evidence type="ECO:0000313" key="2">
    <source>
        <dbReference type="EMBL" id="RBA33956.1"/>
    </source>
</evidence>
<evidence type="ECO:0000313" key="3">
    <source>
        <dbReference type="Proteomes" id="UP000252187"/>
    </source>
</evidence>
<keyword evidence="1" id="KW-0472">Membrane</keyword>
<accession>A0A365P948</accession>
<sequence>MRVQQSESGRQAPGDRATFCEAPAAYIVETYFVLRMVIAGAAIGLPVALLVWVTLDPDFPMMDSLSSFYYTPARGLFVGTLVAIGVALVAYRGYTRGENRLLNAAGTLAIVVALFPTEDPVMPGLNAVSITHAVAATSFFVLAALSIFFYGQETIASIPNAELQRSYRLGYRILVVLVLLFPALALLIAWLMDSTLWLFLVETAALYAFAMFWIVKTYELSRSHSRRMLV</sequence>
<dbReference type="EMBL" id="QNTT01000028">
    <property type="protein sequence ID" value="RBA33956.1"/>
    <property type="molecule type" value="Genomic_DNA"/>
</dbReference>
<organism evidence="2 3">
    <name type="scientific">Dietzia maris</name>
    <dbReference type="NCBI Taxonomy" id="37915"/>
    <lineage>
        <taxon>Bacteria</taxon>
        <taxon>Bacillati</taxon>
        <taxon>Actinomycetota</taxon>
        <taxon>Actinomycetes</taxon>
        <taxon>Mycobacteriales</taxon>
        <taxon>Dietziaceae</taxon>
        <taxon>Dietzia</taxon>
    </lineage>
</organism>
<proteinExistence type="predicted"/>
<protein>
    <recommendedName>
        <fullName evidence="4">DUF998 domain-containing protein</fullName>
    </recommendedName>
</protein>
<evidence type="ECO:0008006" key="4">
    <source>
        <dbReference type="Google" id="ProtNLM"/>
    </source>
</evidence>
<keyword evidence="1" id="KW-1133">Transmembrane helix</keyword>
<feature type="transmembrane region" description="Helical" evidence="1">
    <location>
        <begin position="129"/>
        <end position="150"/>
    </location>
</feature>
<feature type="transmembrane region" description="Helical" evidence="1">
    <location>
        <begin position="101"/>
        <end position="117"/>
    </location>
</feature>
<feature type="transmembrane region" description="Helical" evidence="1">
    <location>
        <begin position="171"/>
        <end position="191"/>
    </location>
</feature>
<dbReference type="Proteomes" id="UP000252187">
    <property type="component" value="Unassembled WGS sequence"/>
</dbReference>
<name>A0A365P948_9ACTN</name>
<gene>
    <name evidence="2" type="ORF">DQ226_11185</name>
</gene>
<evidence type="ECO:0000256" key="1">
    <source>
        <dbReference type="SAM" id="Phobius"/>
    </source>
</evidence>
<feature type="transmembrane region" description="Helical" evidence="1">
    <location>
        <begin position="75"/>
        <end position="94"/>
    </location>
</feature>